<dbReference type="EMBL" id="DNWC01000056">
    <property type="protein sequence ID" value="HBJ08211.1"/>
    <property type="molecule type" value="Genomic_DNA"/>
</dbReference>
<evidence type="ECO:0000259" key="1">
    <source>
        <dbReference type="Pfam" id="PF07971"/>
    </source>
</evidence>
<protein>
    <recommendedName>
        <fullName evidence="1">Glycosyl hydrolase family 92 domain-containing protein</fullName>
    </recommendedName>
</protein>
<sequence>MVDSILCTLYHDDPDGISGNEDCGQMSAWYA</sequence>
<reference evidence="2 3" key="1">
    <citation type="journal article" date="2018" name="Nat. Biotechnol.">
        <title>A standardized bacterial taxonomy based on genome phylogeny substantially revises the tree of life.</title>
        <authorList>
            <person name="Parks D.H."/>
            <person name="Chuvochina M."/>
            <person name="Waite D.W."/>
            <person name="Rinke C."/>
            <person name="Skarshewski A."/>
            <person name="Chaumeil P.A."/>
            <person name="Hugenholtz P."/>
        </authorList>
    </citation>
    <scope>NUCLEOTIDE SEQUENCE [LARGE SCALE GENOMIC DNA]</scope>
    <source>
        <strain evidence="2">UBA11482</strain>
    </source>
</reference>
<dbReference type="AlphaFoldDB" id="A0A354M122"/>
<evidence type="ECO:0000313" key="3">
    <source>
        <dbReference type="Proteomes" id="UP000262954"/>
    </source>
</evidence>
<comment type="caution">
    <text evidence="2">The sequence shown here is derived from an EMBL/GenBank/DDBJ whole genome shotgun (WGS) entry which is preliminary data.</text>
</comment>
<evidence type="ECO:0000313" key="2">
    <source>
        <dbReference type="EMBL" id="HBJ08211.1"/>
    </source>
</evidence>
<dbReference type="Proteomes" id="UP000262954">
    <property type="component" value="Unassembled WGS sequence"/>
</dbReference>
<accession>A0A354M122</accession>
<gene>
    <name evidence="2" type="ORF">DDY73_04340</name>
</gene>
<feature type="non-terminal residue" evidence="2">
    <location>
        <position position="31"/>
    </location>
</feature>
<dbReference type="Gene3D" id="3.30.2080.10">
    <property type="entry name" value="GH92 mannosidase domain"/>
    <property type="match status" value="1"/>
</dbReference>
<proteinExistence type="predicted"/>
<feature type="domain" description="Glycosyl hydrolase family 92" evidence="1">
    <location>
        <begin position="2"/>
        <end position="31"/>
    </location>
</feature>
<name>A0A354M122_9BACT</name>
<organism evidence="2 3">
    <name type="scientific">Coprobacter fastidiosus</name>
    <dbReference type="NCBI Taxonomy" id="1099853"/>
    <lineage>
        <taxon>Bacteria</taxon>
        <taxon>Pseudomonadati</taxon>
        <taxon>Bacteroidota</taxon>
        <taxon>Bacteroidia</taxon>
        <taxon>Bacteroidales</taxon>
        <taxon>Barnesiellaceae</taxon>
        <taxon>Coprobacter</taxon>
    </lineage>
</organism>
<dbReference type="Pfam" id="PF07971">
    <property type="entry name" value="Glyco_hydro_92"/>
    <property type="match status" value="1"/>
</dbReference>
<dbReference type="InterPro" id="IPR012939">
    <property type="entry name" value="Glyco_hydro_92"/>
</dbReference>